<dbReference type="AlphaFoldDB" id="A0A1D1VYW6"/>
<proteinExistence type="predicted"/>
<sequence>MGLGKVVILCTMAALVAGQEKSARSAMTTALLRDLRNANDIYVRPGADIGGPTVWVNMHLFGLEKLKERTNVLQAGMSVDLRWNDPRLSWSPEEFGNLTTIFFPIKDMWIPDITIWQSADPLTPFFSKEQDICQIFSTGDVVWAPKARMTVYSNMTVGANGEVHHRARAYLGSWMLGVPQIDIHPSSPTIGSTMLQWSPLTGINTSVERVIQVFNEIPGISGYPLLEVTIEAIERGNETTGELIQ</sequence>
<feature type="chain" id="PRO_5008899002" description="Neurotransmitter-gated ion-channel ligand-binding domain-containing protein" evidence="1">
    <location>
        <begin position="19"/>
        <end position="245"/>
    </location>
</feature>
<keyword evidence="4" id="KW-1185">Reference proteome</keyword>
<comment type="caution">
    <text evidence="3">The sequence shown here is derived from an EMBL/GenBank/DDBJ whole genome shotgun (WGS) entry which is preliminary data.</text>
</comment>
<protein>
    <recommendedName>
        <fullName evidence="2">Neurotransmitter-gated ion-channel ligand-binding domain-containing protein</fullName>
    </recommendedName>
</protein>
<dbReference type="CDD" id="cd18989">
    <property type="entry name" value="LGIC_ECD_cation"/>
    <property type="match status" value="1"/>
</dbReference>
<evidence type="ECO:0000313" key="4">
    <source>
        <dbReference type="Proteomes" id="UP000186922"/>
    </source>
</evidence>
<organism evidence="3 4">
    <name type="scientific">Ramazzottius varieornatus</name>
    <name type="common">Water bear</name>
    <name type="synonym">Tardigrade</name>
    <dbReference type="NCBI Taxonomy" id="947166"/>
    <lineage>
        <taxon>Eukaryota</taxon>
        <taxon>Metazoa</taxon>
        <taxon>Ecdysozoa</taxon>
        <taxon>Tardigrada</taxon>
        <taxon>Eutardigrada</taxon>
        <taxon>Parachela</taxon>
        <taxon>Hypsibioidea</taxon>
        <taxon>Ramazzottiidae</taxon>
        <taxon>Ramazzottius</taxon>
    </lineage>
</organism>
<dbReference type="GO" id="GO:0005230">
    <property type="term" value="F:extracellular ligand-gated monoatomic ion channel activity"/>
    <property type="evidence" value="ECO:0007669"/>
    <property type="project" value="InterPro"/>
</dbReference>
<reference evidence="3 4" key="1">
    <citation type="journal article" date="2016" name="Nat. Commun.">
        <title>Extremotolerant tardigrade genome and improved radiotolerance of human cultured cells by tardigrade-unique protein.</title>
        <authorList>
            <person name="Hashimoto T."/>
            <person name="Horikawa D.D."/>
            <person name="Saito Y."/>
            <person name="Kuwahara H."/>
            <person name="Kozuka-Hata H."/>
            <person name="Shin-I T."/>
            <person name="Minakuchi Y."/>
            <person name="Ohishi K."/>
            <person name="Motoyama A."/>
            <person name="Aizu T."/>
            <person name="Enomoto A."/>
            <person name="Kondo K."/>
            <person name="Tanaka S."/>
            <person name="Hara Y."/>
            <person name="Koshikawa S."/>
            <person name="Sagara H."/>
            <person name="Miura T."/>
            <person name="Yokobori S."/>
            <person name="Miyagawa K."/>
            <person name="Suzuki Y."/>
            <person name="Kubo T."/>
            <person name="Oyama M."/>
            <person name="Kohara Y."/>
            <person name="Fujiyama A."/>
            <person name="Arakawa K."/>
            <person name="Katayama T."/>
            <person name="Toyoda A."/>
            <person name="Kunieda T."/>
        </authorList>
    </citation>
    <scope>NUCLEOTIDE SEQUENCE [LARGE SCALE GENOMIC DNA]</scope>
    <source>
        <strain evidence="3 4">YOKOZUNA-1</strain>
    </source>
</reference>
<dbReference type="Proteomes" id="UP000186922">
    <property type="component" value="Unassembled WGS sequence"/>
</dbReference>
<keyword evidence="1" id="KW-0732">Signal</keyword>
<dbReference type="Pfam" id="PF02931">
    <property type="entry name" value="Neur_chan_LBD"/>
    <property type="match status" value="1"/>
</dbReference>
<dbReference type="GO" id="GO:0016020">
    <property type="term" value="C:membrane"/>
    <property type="evidence" value="ECO:0007669"/>
    <property type="project" value="InterPro"/>
</dbReference>
<dbReference type="SUPFAM" id="SSF63712">
    <property type="entry name" value="Nicotinic receptor ligand binding domain-like"/>
    <property type="match status" value="1"/>
</dbReference>
<dbReference type="Gene3D" id="2.70.170.10">
    <property type="entry name" value="Neurotransmitter-gated ion-channel ligand-binding domain"/>
    <property type="match status" value="1"/>
</dbReference>
<feature type="signal peptide" evidence="1">
    <location>
        <begin position="1"/>
        <end position="18"/>
    </location>
</feature>
<dbReference type="InterPro" id="IPR006202">
    <property type="entry name" value="Neur_chan_lig-bd"/>
</dbReference>
<evidence type="ECO:0000313" key="3">
    <source>
        <dbReference type="EMBL" id="GAV06600.1"/>
    </source>
</evidence>
<evidence type="ECO:0000259" key="2">
    <source>
        <dbReference type="Pfam" id="PF02931"/>
    </source>
</evidence>
<gene>
    <name evidence="3" type="primary">RvY_16562-1</name>
    <name evidence="3" type="synonym">RvY_16562.1</name>
    <name evidence="3" type="ORF">RvY_16562</name>
</gene>
<name>A0A1D1VYW6_RAMVA</name>
<accession>A0A1D1VYW6</accession>
<dbReference type="OrthoDB" id="6097796at2759"/>
<evidence type="ECO:0000256" key="1">
    <source>
        <dbReference type="SAM" id="SignalP"/>
    </source>
</evidence>
<dbReference type="EMBL" id="BDGG01000013">
    <property type="protein sequence ID" value="GAV06600.1"/>
    <property type="molecule type" value="Genomic_DNA"/>
</dbReference>
<feature type="domain" description="Neurotransmitter-gated ion-channel ligand-binding" evidence="2">
    <location>
        <begin position="29"/>
        <end position="157"/>
    </location>
</feature>
<dbReference type="STRING" id="947166.A0A1D1VYW6"/>
<dbReference type="InterPro" id="IPR036734">
    <property type="entry name" value="Neur_chan_lig-bd_sf"/>
</dbReference>